<dbReference type="Pfam" id="PF07676">
    <property type="entry name" value="PD40"/>
    <property type="match status" value="1"/>
</dbReference>
<comment type="caution">
    <text evidence="3">The sequence shown here is derived from an EMBL/GenBank/DDBJ whole genome shotgun (WGS) entry which is preliminary data.</text>
</comment>
<dbReference type="EMBL" id="JACHHP010000004">
    <property type="protein sequence ID" value="MBB5208961.1"/>
    <property type="molecule type" value="Genomic_DNA"/>
</dbReference>
<dbReference type="InterPro" id="IPR011659">
    <property type="entry name" value="WD40"/>
</dbReference>
<gene>
    <name evidence="3" type="ORF">HNQ52_002511</name>
</gene>
<comment type="similarity">
    <text evidence="1">Belongs to the TolB family.</text>
</comment>
<dbReference type="AlphaFoldDB" id="A0A7W8D6Q7"/>
<name>A0A7W8D6Q7_9GAMM</name>
<keyword evidence="2" id="KW-0732">Signal</keyword>
<dbReference type="Gene3D" id="2.120.10.30">
    <property type="entry name" value="TolB, C-terminal domain"/>
    <property type="match status" value="1"/>
</dbReference>
<accession>A0A7W8D6Q7</accession>
<dbReference type="RefSeq" id="WP_183961501.1">
    <property type="nucleotide sequence ID" value="NZ_JACHHP010000004.1"/>
</dbReference>
<feature type="chain" id="PRO_5030702512" evidence="2">
    <location>
        <begin position="23"/>
        <end position="427"/>
    </location>
</feature>
<dbReference type="PANTHER" id="PTHR36842">
    <property type="entry name" value="PROTEIN TOLB HOMOLOG"/>
    <property type="match status" value="1"/>
</dbReference>
<sequence length="427" mass="43447">MPVSVRPPIVLACALAAGLCVAAPARAEWIYARLQPAEQTTFASGDVSVSNDGKTVVFVSGATQWVDGTPPAAEVYAYDLDSAFVEVISITSTDTFTSGVSPSVSRDGRYVAFLALGGPYDGGTLSGWQVLRKDRVTGALELVTATGAGAPLGPNVNQDDVTAISGDGRYVAFVSRSPDLGVSTDQVFLKDMQTGTVEHVSVDASGAAPGAAGDAVMYSHAVSDDGRYVAFISPGPLLPGVTATGQVYVRDTVANTTELVSRRDGANGQPGTTGANRPALSPSGRFVVFQAYGGLGSFPNASGAFLRDRVTHATVSIPSPSALPAGSSCFGGDVSDAGTVLIQCGSTGQVFLWVPGSDPLLVSTDAGGNPANASSGNSLGIDASGLSMVFESIASNIDPADTNNSADVFLLVESSVIDGIFRDGFED</sequence>
<proteinExistence type="inferred from homology"/>
<dbReference type="PANTHER" id="PTHR36842:SF1">
    <property type="entry name" value="PROTEIN TOLB"/>
    <property type="match status" value="1"/>
</dbReference>
<dbReference type="InterPro" id="IPR011042">
    <property type="entry name" value="6-blade_b-propeller_TolB-like"/>
</dbReference>
<feature type="signal peptide" evidence="2">
    <location>
        <begin position="1"/>
        <end position="22"/>
    </location>
</feature>
<dbReference type="Proteomes" id="UP000521199">
    <property type="component" value="Unassembled WGS sequence"/>
</dbReference>
<evidence type="ECO:0000313" key="3">
    <source>
        <dbReference type="EMBL" id="MBB5208961.1"/>
    </source>
</evidence>
<dbReference type="SUPFAM" id="SSF69322">
    <property type="entry name" value="Tricorn protease domain 2"/>
    <property type="match status" value="1"/>
</dbReference>
<protein>
    <submittedName>
        <fullName evidence="3">Tol biopolymer transport system component</fullName>
    </submittedName>
</protein>
<organism evidence="3 4">
    <name type="scientific">Chiayiivirga flava</name>
    <dbReference type="NCBI Taxonomy" id="659595"/>
    <lineage>
        <taxon>Bacteria</taxon>
        <taxon>Pseudomonadati</taxon>
        <taxon>Pseudomonadota</taxon>
        <taxon>Gammaproteobacteria</taxon>
        <taxon>Lysobacterales</taxon>
        <taxon>Lysobacteraceae</taxon>
        <taxon>Chiayiivirga</taxon>
    </lineage>
</organism>
<keyword evidence="4" id="KW-1185">Reference proteome</keyword>
<evidence type="ECO:0000256" key="1">
    <source>
        <dbReference type="ARBA" id="ARBA00009820"/>
    </source>
</evidence>
<evidence type="ECO:0000313" key="4">
    <source>
        <dbReference type="Proteomes" id="UP000521199"/>
    </source>
</evidence>
<evidence type="ECO:0000256" key="2">
    <source>
        <dbReference type="SAM" id="SignalP"/>
    </source>
</evidence>
<reference evidence="3 4" key="1">
    <citation type="submission" date="2020-08" db="EMBL/GenBank/DDBJ databases">
        <title>Genomic Encyclopedia of Type Strains, Phase IV (KMG-IV): sequencing the most valuable type-strain genomes for metagenomic binning, comparative biology and taxonomic classification.</title>
        <authorList>
            <person name="Goeker M."/>
        </authorList>
    </citation>
    <scope>NUCLEOTIDE SEQUENCE [LARGE SCALE GENOMIC DNA]</scope>
    <source>
        <strain evidence="3 4">DSM 24163</strain>
    </source>
</reference>